<feature type="domain" description="Ice-binding protein C-terminal" evidence="2">
    <location>
        <begin position="187"/>
        <end position="209"/>
    </location>
</feature>
<dbReference type="KEGG" id="bmei:Spa11_27940"/>
<evidence type="ECO:0000256" key="1">
    <source>
        <dbReference type="SAM" id="SignalP"/>
    </source>
</evidence>
<keyword evidence="4" id="KW-1185">Reference proteome</keyword>
<dbReference type="AlphaFoldDB" id="A0A518K9W8"/>
<proteinExistence type="predicted"/>
<feature type="chain" id="PRO_5022204733" description="Ice-binding protein C-terminal domain-containing protein" evidence="1">
    <location>
        <begin position="19"/>
        <end position="210"/>
    </location>
</feature>
<dbReference type="Proteomes" id="UP000316426">
    <property type="component" value="Chromosome"/>
</dbReference>
<dbReference type="RefSeq" id="WP_145113125.1">
    <property type="nucleotide sequence ID" value="NZ_CP036349.1"/>
</dbReference>
<dbReference type="EMBL" id="CP036349">
    <property type="protein sequence ID" value="QDV74588.1"/>
    <property type="molecule type" value="Genomic_DNA"/>
</dbReference>
<gene>
    <name evidence="3" type="ORF">Spa11_27940</name>
</gene>
<accession>A0A518K9W8</accession>
<sequence precursor="true">MARILVLLALCANGVADAALIGSPEFVHRSVPGAPAGHVVNGMSIDFDGQLFGQQLVVTLTQGTIYQDVFGTETPPSPALFPIFPSLAADTFVAIGGYDSVTSRPVIVIGGTTELGVNGPKKFDNVGINITWAPAPGVVVNGGRDFPIAQITLSNDARGSWHYFGNAGGTGVVTSGCISGGGFNLCPEPASLLLAGFGAIAAALRPTRRE</sequence>
<protein>
    <recommendedName>
        <fullName evidence="2">Ice-binding protein C-terminal domain-containing protein</fullName>
    </recommendedName>
</protein>
<dbReference type="Pfam" id="PF07589">
    <property type="entry name" value="PEP-CTERM"/>
    <property type="match status" value="1"/>
</dbReference>
<evidence type="ECO:0000313" key="4">
    <source>
        <dbReference type="Proteomes" id="UP000316426"/>
    </source>
</evidence>
<feature type="signal peptide" evidence="1">
    <location>
        <begin position="1"/>
        <end position="18"/>
    </location>
</feature>
<evidence type="ECO:0000259" key="2">
    <source>
        <dbReference type="Pfam" id="PF07589"/>
    </source>
</evidence>
<keyword evidence="1" id="KW-0732">Signal</keyword>
<name>A0A518K9W8_9BACT</name>
<reference evidence="3 4" key="1">
    <citation type="submission" date="2019-02" db="EMBL/GenBank/DDBJ databases">
        <title>Deep-cultivation of Planctomycetes and their phenomic and genomic characterization uncovers novel biology.</title>
        <authorList>
            <person name="Wiegand S."/>
            <person name="Jogler M."/>
            <person name="Boedeker C."/>
            <person name="Pinto D."/>
            <person name="Vollmers J."/>
            <person name="Rivas-Marin E."/>
            <person name="Kohn T."/>
            <person name="Peeters S.H."/>
            <person name="Heuer A."/>
            <person name="Rast P."/>
            <person name="Oberbeckmann S."/>
            <person name="Bunk B."/>
            <person name="Jeske O."/>
            <person name="Meyerdierks A."/>
            <person name="Storesund J.E."/>
            <person name="Kallscheuer N."/>
            <person name="Luecker S."/>
            <person name="Lage O.M."/>
            <person name="Pohl T."/>
            <person name="Merkel B.J."/>
            <person name="Hornburger P."/>
            <person name="Mueller R.-W."/>
            <person name="Bruemmer F."/>
            <person name="Labrenz M."/>
            <person name="Spormann A.M."/>
            <person name="Op den Camp H."/>
            <person name="Overmann J."/>
            <person name="Amann R."/>
            <person name="Jetten M.S.M."/>
            <person name="Mascher T."/>
            <person name="Medema M.H."/>
            <person name="Devos D.P."/>
            <person name="Kaster A.-K."/>
            <person name="Ovreas L."/>
            <person name="Rohde M."/>
            <person name="Galperin M.Y."/>
            <person name="Jogler C."/>
        </authorList>
    </citation>
    <scope>NUCLEOTIDE SEQUENCE [LARGE SCALE GENOMIC DNA]</scope>
    <source>
        <strain evidence="3 4">Spa11</strain>
    </source>
</reference>
<evidence type="ECO:0000313" key="3">
    <source>
        <dbReference type="EMBL" id="QDV74588.1"/>
    </source>
</evidence>
<dbReference type="InterPro" id="IPR013424">
    <property type="entry name" value="Ice-binding_C"/>
</dbReference>
<organism evidence="3 4">
    <name type="scientific">Botrimarina mediterranea</name>
    <dbReference type="NCBI Taxonomy" id="2528022"/>
    <lineage>
        <taxon>Bacteria</taxon>
        <taxon>Pseudomonadati</taxon>
        <taxon>Planctomycetota</taxon>
        <taxon>Planctomycetia</taxon>
        <taxon>Pirellulales</taxon>
        <taxon>Lacipirellulaceae</taxon>
        <taxon>Botrimarina</taxon>
    </lineage>
</organism>